<dbReference type="AlphaFoldDB" id="A0AA47I838"/>
<gene>
    <name evidence="2" type="ORF">LL038_05270</name>
</gene>
<dbReference type="RefSeq" id="WP_216121627.1">
    <property type="nucleotide sequence ID" value="NZ_JAHLDP010000006.1"/>
</dbReference>
<evidence type="ECO:0000313" key="3">
    <source>
        <dbReference type="Proteomes" id="UP001164733"/>
    </source>
</evidence>
<feature type="transmembrane region" description="Helical" evidence="1">
    <location>
        <begin position="56"/>
        <end position="80"/>
    </location>
</feature>
<proteinExistence type="predicted"/>
<sequence>MKNIEEILNDKNSRNDIKNNYKKAYDSYGEYKYDSKFIKYEEIKLKKIIEEKLIDINYFGVYITTIALIFTILATCFFSLELGGSLNIWISTSYVVLSLIMLFIYEWFKSINKRKISNSRVCLKVLEDIQKEVSEEQIQIKEEADKSEKQQRIEQYFNREKFINNFATFSEIAVGLSKVFKKK</sequence>
<evidence type="ECO:0000313" key="2">
    <source>
        <dbReference type="EMBL" id="WAG61655.1"/>
    </source>
</evidence>
<dbReference type="EMBL" id="CP086239">
    <property type="protein sequence ID" value="WAG61655.1"/>
    <property type="molecule type" value="Genomic_DNA"/>
</dbReference>
<organism evidence="2 3">
    <name type="scientific">Clostridium estertheticum</name>
    <dbReference type="NCBI Taxonomy" id="238834"/>
    <lineage>
        <taxon>Bacteria</taxon>
        <taxon>Bacillati</taxon>
        <taxon>Bacillota</taxon>
        <taxon>Clostridia</taxon>
        <taxon>Eubacteriales</taxon>
        <taxon>Clostridiaceae</taxon>
        <taxon>Clostridium</taxon>
    </lineage>
</organism>
<evidence type="ECO:0000256" key="1">
    <source>
        <dbReference type="SAM" id="Phobius"/>
    </source>
</evidence>
<keyword evidence="1" id="KW-0812">Transmembrane</keyword>
<name>A0AA47I838_9CLOT</name>
<accession>A0AA47I838</accession>
<feature type="transmembrane region" description="Helical" evidence="1">
    <location>
        <begin position="86"/>
        <end position="108"/>
    </location>
</feature>
<protein>
    <submittedName>
        <fullName evidence="2">Uncharacterized protein</fullName>
    </submittedName>
</protein>
<reference evidence="2" key="1">
    <citation type="submission" date="2021-11" db="EMBL/GenBank/DDBJ databases">
        <title>Clostridia strains as spoilage organisms.</title>
        <authorList>
            <person name="Wambui J."/>
            <person name="Stevens M.J.A."/>
            <person name="Stephan R."/>
        </authorList>
    </citation>
    <scope>NUCLEOTIDE SEQUENCE</scope>
    <source>
        <strain evidence="2">CF009</strain>
    </source>
</reference>
<keyword evidence="1" id="KW-0472">Membrane</keyword>
<keyword evidence="1" id="KW-1133">Transmembrane helix</keyword>
<dbReference type="Proteomes" id="UP001164733">
    <property type="component" value="Chromosome"/>
</dbReference>